<dbReference type="Gene3D" id="3.90.220.20">
    <property type="entry name" value="DNA methylase specificity domains"/>
    <property type="match status" value="2"/>
</dbReference>
<dbReference type="Proteomes" id="UP000238937">
    <property type="component" value="Unassembled WGS sequence"/>
</dbReference>
<dbReference type="InterPro" id="IPR000055">
    <property type="entry name" value="Restrct_endonuc_typeI_TRD"/>
</dbReference>
<dbReference type="SUPFAM" id="SSF116734">
    <property type="entry name" value="DNA methylase specificity domain"/>
    <property type="match status" value="2"/>
</dbReference>
<accession>A0A2T1GCT5</accession>
<evidence type="ECO:0000256" key="2">
    <source>
        <dbReference type="ARBA" id="ARBA00022747"/>
    </source>
</evidence>
<dbReference type="InterPro" id="IPR052021">
    <property type="entry name" value="Type-I_RS_S_subunit"/>
</dbReference>
<dbReference type="GO" id="GO:0009307">
    <property type="term" value="P:DNA restriction-modification system"/>
    <property type="evidence" value="ECO:0007669"/>
    <property type="project" value="UniProtKB-KW"/>
</dbReference>
<name>A0A2T1GCT5_9CYAN</name>
<evidence type="ECO:0000313" key="6">
    <source>
        <dbReference type="Proteomes" id="UP000238937"/>
    </source>
</evidence>
<dbReference type="PANTHER" id="PTHR30408:SF13">
    <property type="entry name" value="TYPE I RESTRICTION ENZYME HINDI SPECIFICITY SUBUNIT"/>
    <property type="match status" value="1"/>
</dbReference>
<feature type="domain" description="Type I restriction modification DNA specificity" evidence="4">
    <location>
        <begin position="2"/>
        <end position="91"/>
    </location>
</feature>
<dbReference type="AlphaFoldDB" id="A0A2T1GCT5"/>
<sequence>MAFNQDIKAVIPDNSLINTEYLAYWMLSSKYHLMSLVESASHGTGRINTSVLKSIKVSCPTLEEQRSIAKILGNFDRKIDNLRKQNETLEEIARSIFKHWFIDFEFPNADGKPYKSSGGVMVRSELGDIPEDWRVGKLGDIASFNNGKSPPERSEEFDIPIYGSNGIIGKANIANYHNIIIIGRVGSYCGSLYYFLGRCWVTDNAMIGKVRNADNHAFLYFILQKIGLNRLSTGSGQPLLNQTILSSIEWILPQNIHIENFEITVKPFFQKMLLNNNQIQTLTKTRDTLLPKLMSGQLRVEV</sequence>
<evidence type="ECO:0000256" key="3">
    <source>
        <dbReference type="ARBA" id="ARBA00023125"/>
    </source>
</evidence>
<dbReference type="GO" id="GO:0003677">
    <property type="term" value="F:DNA binding"/>
    <property type="evidence" value="ECO:0007669"/>
    <property type="project" value="UniProtKB-KW"/>
</dbReference>
<evidence type="ECO:0000256" key="1">
    <source>
        <dbReference type="ARBA" id="ARBA00010923"/>
    </source>
</evidence>
<proteinExistence type="inferred from homology"/>
<gene>
    <name evidence="5" type="ORF">C7B77_15805</name>
</gene>
<comment type="caution">
    <text evidence="5">The sequence shown here is derived from an EMBL/GenBank/DDBJ whole genome shotgun (WGS) entry which is preliminary data.</text>
</comment>
<dbReference type="InterPro" id="IPR044946">
    <property type="entry name" value="Restrct_endonuc_typeI_TRD_sf"/>
</dbReference>
<dbReference type="PANTHER" id="PTHR30408">
    <property type="entry name" value="TYPE-1 RESTRICTION ENZYME ECOKI SPECIFICITY PROTEIN"/>
    <property type="match status" value="1"/>
</dbReference>
<comment type="similarity">
    <text evidence="1">Belongs to the type-I restriction system S methylase family.</text>
</comment>
<evidence type="ECO:0000259" key="4">
    <source>
        <dbReference type="Pfam" id="PF01420"/>
    </source>
</evidence>
<keyword evidence="6" id="KW-1185">Reference proteome</keyword>
<keyword evidence="2" id="KW-0680">Restriction system</keyword>
<reference evidence="5 6" key="1">
    <citation type="submission" date="2018-03" db="EMBL/GenBank/DDBJ databases">
        <title>The ancient ancestry and fast evolution of plastids.</title>
        <authorList>
            <person name="Moore K.R."/>
            <person name="Magnabosco C."/>
            <person name="Momper L."/>
            <person name="Gold D.A."/>
            <person name="Bosak T."/>
            <person name="Fournier G.P."/>
        </authorList>
    </citation>
    <scope>NUCLEOTIDE SEQUENCE [LARGE SCALE GENOMIC DNA]</scope>
    <source>
        <strain evidence="5 6">CCALA 037</strain>
    </source>
</reference>
<organism evidence="5 6">
    <name type="scientific">Chamaesiphon polymorphus CCALA 037</name>
    <dbReference type="NCBI Taxonomy" id="2107692"/>
    <lineage>
        <taxon>Bacteria</taxon>
        <taxon>Bacillati</taxon>
        <taxon>Cyanobacteriota</taxon>
        <taxon>Cyanophyceae</taxon>
        <taxon>Gomontiellales</taxon>
        <taxon>Chamaesiphonaceae</taxon>
        <taxon>Chamaesiphon</taxon>
    </lineage>
</organism>
<dbReference type="Pfam" id="PF01420">
    <property type="entry name" value="Methylase_S"/>
    <property type="match status" value="2"/>
</dbReference>
<feature type="domain" description="Type I restriction modification DNA specificity" evidence="4">
    <location>
        <begin position="130"/>
        <end position="254"/>
    </location>
</feature>
<evidence type="ECO:0000313" key="5">
    <source>
        <dbReference type="EMBL" id="PSB55205.1"/>
    </source>
</evidence>
<dbReference type="EMBL" id="PVWO01000203">
    <property type="protein sequence ID" value="PSB55205.1"/>
    <property type="molecule type" value="Genomic_DNA"/>
</dbReference>
<protein>
    <recommendedName>
        <fullName evidence="4">Type I restriction modification DNA specificity domain-containing protein</fullName>
    </recommendedName>
</protein>
<keyword evidence="3" id="KW-0238">DNA-binding</keyword>
<dbReference type="CDD" id="cd17266">
    <property type="entry name" value="RMtype1_S_Sau1132ORF3780P-TRD2-CR2_like"/>
    <property type="match status" value="1"/>
</dbReference>